<dbReference type="VEuPathDB" id="FungiDB:VP01_12626g1"/>
<dbReference type="OrthoDB" id="2506005at2759"/>
<dbReference type="AlphaFoldDB" id="A0A0L6VPG5"/>
<name>A0A0L6VPG5_9BASI</name>
<organism evidence="1 2">
    <name type="scientific">Puccinia sorghi</name>
    <dbReference type="NCBI Taxonomy" id="27349"/>
    <lineage>
        <taxon>Eukaryota</taxon>
        <taxon>Fungi</taxon>
        <taxon>Dikarya</taxon>
        <taxon>Basidiomycota</taxon>
        <taxon>Pucciniomycotina</taxon>
        <taxon>Pucciniomycetes</taxon>
        <taxon>Pucciniales</taxon>
        <taxon>Pucciniaceae</taxon>
        <taxon>Puccinia</taxon>
    </lineage>
</organism>
<accession>A0A0L6VPG5</accession>
<dbReference type="Proteomes" id="UP000037035">
    <property type="component" value="Unassembled WGS sequence"/>
</dbReference>
<evidence type="ECO:0000313" key="1">
    <source>
        <dbReference type="EMBL" id="KNZ62507.1"/>
    </source>
</evidence>
<reference evidence="1 2" key="1">
    <citation type="submission" date="2015-08" db="EMBL/GenBank/DDBJ databases">
        <title>Next Generation Sequencing and Analysis of the Genome of Puccinia sorghi L Schw, the Causal Agent of Maize Common Rust.</title>
        <authorList>
            <person name="Rochi L."/>
            <person name="Burguener G."/>
            <person name="Darino M."/>
            <person name="Turjanski A."/>
            <person name="Kreff E."/>
            <person name="Dieguez M.J."/>
            <person name="Sacco F."/>
        </authorList>
    </citation>
    <scope>NUCLEOTIDE SEQUENCE [LARGE SCALE GENOMIC DNA]</scope>
    <source>
        <strain evidence="1 2">RO10H11247</strain>
    </source>
</reference>
<keyword evidence="2" id="KW-1185">Reference proteome</keyword>
<sequence>MNYMSETAFEAVVTLDNKGSPFEIWNSIIRCYASTSVNNKGRVWLKFMQYKFKGALKEFIMDMHKMLTEIAFVRLGVPDNILSFSILAKLSEDLYNVMDNIIMNEVIVESLSATHQASRNSTPRRIS</sequence>
<dbReference type="EMBL" id="LAVV01002917">
    <property type="protein sequence ID" value="KNZ62507.1"/>
    <property type="molecule type" value="Genomic_DNA"/>
</dbReference>
<evidence type="ECO:0000313" key="2">
    <source>
        <dbReference type="Proteomes" id="UP000037035"/>
    </source>
</evidence>
<comment type="caution">
    <text evidence="1">The sequence shown here is derived from an EMBL/GenBank/DDBJ whole genome shotgun (WGS) entry which is preliminary data.</text>
</comment>
<proteinExistence type="predicted"/>
<protein>
    <submittedName>
        <fullName evidence="1">Uncharacterized protein</fullName>
    </submittedName>
</protein>
<gene>
    <name evidence="1" type="ORF">VP01_12626g1</name>
</gene>